<evidence type="ECO:0000313" key="3">
    <source>
        <dbReference type="Proteomes" id="UP000430519"/>
    </source>
</evidence>
<dbReference type="Proteomes" id="UP000430519">
    <property type="component" value="Unassembled WGS sequence"/>
</dbReference>
<accession>A0A6I4YF78</accession>
<evidence type="ECO:0000256" key="1">
    <source>
        <dbReference type="SAM" id="MobiDB-lite"/>
    </source>
</evidence>
<keyword evidence="3" id="KW-1185">Reference proteome</keyword>
<gene>
    <name evidence="2" type="ORF">GLX28_03060</name>
</gene>
<sequence>MPAIPMLLQLLIAAFFLPDILRRYNATQGDLTNGISGIGAMMQALPTQPGATAEPSKPPTAAETLNDAVNKPSSLLFGACLLGGAALLFSQVRAGFHEVSETTREVYTEGSRVTRAASGADGGPRNYSRRARN</sequence>
<feature type="region of interest" description="Disordered" evidence="1">
    <location>
        <begin position="103"/>
        <end position="133"/>
    </location>
</feature>
<proteinExistence type="predicted"/>
<evidence type="ECO:0000313" key="2">
    <source>
        <dbReference type="EMBL" id="MXV18616.1"/>
    </source>
</evidence>
<dbReference type="RefSeq" id="WP_160976626.1">
    <property type="nucleotide sequence ID" value="NZ_WVHK01000006.1"/>
</dbReference>
<name>A0A6I4YF78_9DEIO</name>
<dbReference type="AlphaFoldDB" id="A0A6I4YF78"/>
<reference evidence="2 3" key="1">
    <citation type="submission" date="2019-11" db="EMBL/GenBank/DDBJ databases">
        <title>Genome sequence of Deinococcus xianganensis Y35, AI-2 producing algicidal bacterium, isolated from lake water.</title>
        <authorList>
            <person name="Li Y."/>
        </authorList>
    </citation>
    <scope>NUCLEOTIDE SEQUENCE [LARGE SCALE GENOMIC DNA]</scope>
    <source>
        <strain evidence="2 3">Y35</strain>
    </source>
</reference>
<protein>
    <submittedName>
        <fullName evidence="2">Uncharacterized protein</fullName>
    </submittedName>
</protein>
<dbReference type="EMBL" id="WVHK01000006">
    <property type="protein sequence ID" value="MXV18616.1"/>
    <property type="molecule type" value="Genomic_DNA"/>
</dbReference>
<organism evidence="2 3">
    <name type="scientific">Deinococcus xianganensis</name>
    <dbReference type="NCBI Taxonomy" id="1507289"/>
    <lineage>
        <taxon>Bacteria</taxon>
        <taxon>Thermotogati</taxon>
        <taxon>Deinococcota</taxon>
        <taxon>Deinococci</taxon>
        <taxon>Deinococcales</taxon>
        <taxon>Deinococcaceae</taxon>
        <taxon>Deinococcus</taxon>
    </lineage>
</organism>
<comment type="caution">
    <text evidence="2">The sequence shown here is derived from an EMBL/GenBank/DDBJ whole genome shotgun (WGS) entry which is preliminary data.</text>
</comment>